<dbReference type="AlphaFoldDB" id="A0A5K7WS56"/>
<accession>A0A5K7WS56</accession>
<evidence type="ECO:0000313" key="2">
    <source>
        <dbReference type="EMBL" id="BBN97521.1"/>
    </source>
</evidence>
<keyword evidence="1" id="KW-0472">Membrane</keyword>
<proteinExistence type="predicted"/>
<reference evidence="2 3" key="1">
    <citation type="submission" date="2019-09" db="EMBL/GenBank/DDBJ databases">
        <title>Complete genome sequence of Sporolactobacillus terrae 70-3.</title>
        <authorList>
            <person name="Tanaka N."/>
            <person name="Shiwa Y."/>
            <person name="Fujita N."/>
            <person name="Tanasupawat S."/>
        </authorList>
    </citation>
    <scope>NUCLEOTIDE SEQUENCE [LARGE SCALE GENOMIC DNA]</scope>
    <source>
        <strain evidence="2 3">70-3</strain>
    </source>
</reference>
<feature type="transmembrane region" description="Helical" evidence="1">
    <location>
        <begin position="20"/>
        <end position="40"/>
    </location>
</feature>
<sequence length="78" mass="8931">MFFFRRRVSSFGLSYPDSAYLYFLTPNFGMFALLSASTNCGGTARMETTMNIYTHVAKKVKIEEAGKYEDYMKNAKSK</sequence>
<dbReference type="Proteomes" id="UP000326951">
    <property type="component" value="Chromosome"/>
</dbReference>
<gene>
    <name evidence="2" type="ORF">St703_02260</name>
</gene>
<evidence type="ECO:0000256" key="1">
    <source>
        <dbReference type="SAM" id="Phobius"/>
    </source>
</evidence>
<name>A0A5K7WS56_9BACL</name>
<evidence type="ECO:0000313" key="3">
    <source>
        <dbReference type="Proteomes" id="UP000326951"/>
    </source>
</evidence>
<protein>
    <submittedName>
        <fullName evidence="2">Uncharacterized protein</fullName>
    </submittedName>
</protein>
<keyword evidence="1" id="KW-1133">Transmembrane helix</keyword>
<keyword evidence="1" id="KW-0812">Transmembrane</keyword>
<organism evidence="2 3">
    <name type="scientific">Sporolactobacillus terrae</name>
    <dbReference type="NCBI Taxonomy" id="269673"/>
    <lineage>
        <taxon>Bacteria</taxon>
        <taxon>Bacillati</taxon>
        <taxon>Bacillota</taxon>
        <taxon>Bacilli</taxon>
        <taxon>Bacillales</taxon>
        <taxon>Sporolactobacillaceae</taxon>
        <taxon>Sporolactobacillus</taxon>
    </lineage>
</organism>
<dbReference type="EMBL" id="AP021853">
    <property type="protein sequence ID" value="BBN97521.1"/>
    <property type="molecule type" value="Genomic_DNA"/>
</dbReference>